<proteinExistence type="predicted"/>
<accession>A0A449AH59</accession>
<sequence>MKIASKKVVRIIDEIPTKKQDYDVLGFIYQF</sequence>
<evidence type="ECO:0000313" key="1">
    <source>
        <dbReference type="EMBL" id="VEU64284.1"/>
    </source>
</evidence>
<organism evidence="1 2">
    <name type="scientific">Mycoplasmopsis cynos</name>
    <dbReference type="NCBI Taxonomy" id="171284"/>
    <lineage>
        <taxon>Bacteria</taxon>
        <taxon>Bacillati</taxon>
        <taxon>Mycoplasmatota</taxon>
        <taxon>Mycoplasmoidales</taxon>
        <taxon>Metamycoplasmataceae</taxon>
        <taxon>Mycoplasmopsis</taxon>
    </lineage>
</organism>
<dbReference type="EMBL" id="LR214976">
    <property type="protein sequence ID" value="VEU64284.1"/>
    <property type="molecule type" value="Genomic_DNA"/>
</dbReference>
<keyword evidence="1" id="KW-0614">Plasmid</keyword>
<dbReference type="AlphaFoldDB" id="A0A449AH59"/>
<dbReference type="Proteomes" id="UP000289506">
    <property type="component" value="Plasmid 3"/>
</dbReference>
<protein>
    <submittedName>
        <fullName evidence="1">Uncharacterized protein</fullName>
    </submittedName>
</protein>
<gene>
    <name evidence="1" type="ORF">NCTC10142_00020</name>
</gene>
<reference evidence="1 2" key="1">
    <citation type="submission" date="2019-01" db="EMBL/GenBank/DDBJ databases">
        <authorList>
            <consortium name="Pathogen Informatics"/>
        </authorList>
    </citation>
    <scope>NUCLEOTIDE SEQUENCE [LARGE SCALE GENOMIC DNA]</scope>
    <source>
        <strain evidence="1 2">NCTC10142</strain>
        <plasmid evidence="2">3</plasmid>
    </source>
</reference>
<geneLocation type="plasmid" evidence="1 2">
    <name>3</name>
</geneLocation>
<name>A0A449AH59_9BACT</name>
<evidence type="ECO:0000313" key="2">
    <source>
        <dbReference type="Proteomes" id="UP000289506"/>
    </source>
</evidence>